<organism evidence="4 5">
    <name type="scientific">Suillus luteus UH-Slu-Lm8-n1</name>
    <dbReference type="NCBI Taxonomy" id="930992"/>
    <lineage>
        <taxon>Eukaryota</taxon>
        <taxon>Fungi</taxon>
        <taxon>Dikarya</taxon>
        <taxon>Basidiomycota</taxon>
        <taxon>Agaricomycotina</taxon>
        <taxon>Agaricomycetes</taxon>
        <taxon>Agaricomycetidae</taxon>
        <taxon>Boletales</taxon>
        <taxon>Suillineae</taxon>
        <taxon>Suillaceae</taxon>
        <taxon>Suillus</taxon>
    </lineage>
</organism>
<evidence type="ECO:0000313" key="4">
    <source>
        <dbReference type="EMBL" id="KIK38316.1"/>
    </source>
</evidence>
<evidence type="ECO:0000313" key="5">
    <source>
        <dbReference type="Proteomes" id="UP000054485"/>
    </source>
</evidence>
<feature type="region of interest" description="Disordered" evidence="3">
    <location>
        <begin position="1"/>
        <end position="24"/>
    </location>
</feature>
<evidence type="ECO:0008006" key="6">
    <source>
        <dbReference type="Google" id="ProtNLM"/>
    </source>
</evidence>
<dbReference type="EMBL" id="KN835400">
    <property type="protein sequence ID" value="KIK38316.1"/>
    <property type="molecule type" value="Genomic_DNA"/>
</dbReference>
<keyword evidence="5" id="KW-1185">Reference proteome</keyword>
<name>A0A0D0A981_9AGAM</name>
<evidence type="ECO:0000256" key="1">
    <source>
        <dbReference type="ARBA" id="ARBA00004685"/>
    </source>
</evidence>
<evidence type="ECO:0000256" key="3">
    <source>
        <dbReference type="SAM" id="MobiDB-lite"/>
    </source>
</evidence>
<dbReference type="STRING" id="930992.A0A0D0A981"/>
<dbReference type="HOGENOM" id="CLU_042941_0_2_1"/>
<comment type="similarity">
    <text evidence="2">Belongs to the ustYa family.</text>
</comment>
<dbReference type="PANTHER" id="PTHR33365">
    <property type="entry name" value="YALI0B05434P"/>
    <property type="match status" value="1"/>
</dbReference>
<dbReference type="PANTHER" id="PTHR33365:SF4">
    <property type="entry name" value="CYCLOCHLOROTINE BIOSYNTHESIS PROTEIN O"/>
    <property type="match status" value="1"/>
</dbReference>
<sequence>MRKESYHLQSSPFDGVDDDSDDTKLLGISPPPKSRFLHLWPWLSHGVLVSITLVFFTLWARAPSIDDVVLFSPANEAIESIGIVKFNGTIGATSVYSGSPSPELDAAWDNIAVDARSVRMTLDQLLRAGEKPSPAMAMYPDEYGGGYMATIEAIHMLHCTDMIRRATWGDHYRAADYAIHDSPEAYRTHLDHCIEILRQDIMCRSDATMLTYDWVEGLQNPVPDLSSLHQCRNFEKILDWVDEHRVVVSTSDMIRLDDTIDLLFPP</sequence>
<dbReference type="InterPro" id="IPR021765">
    <property type="entry name" value="UstYa-like"/>
</dbReference>
<dbReference type="InParanoid" id="A0A0D0A981"/>
<dbReference type="AlphaFoldDB" id="A0A0D0A981"/>
<accession>A0A0D0A981</accession>
<reference evidence="5" key="2">
    <citation type="submission" date="2015-01" db="EMBL/GenBank/DDBJ databases">
        <title>Evolutionary Origins and Diversification of the Mycorrhizal Mutualists.</title>
        <authorList>
            <consortium name="DOE Joint Genome Institute"/>
            <consortium name="Mycorrhizal Genomics Consortium"/>
            <person name="Kohler A."/>
            <person name="Kuo A."/>
            <person name="Nagy L.G."/>
            <person name="Floudas D."/>
            <person name="Copeland A."/>
            <person name="Barry K.W."/>
            <person name="Cichocki N."/>
            <person name="Veneault-Fourrey C."/>
            <person name="LaButti K."/>
            <person name="Lindquist E.A."/>
            <person name="Lipzen A."/>
            <person name="Lundell T."/>
            <person name="Morin E."/>
            <person name="Murat C."/>
            <person name="Riley R."/>
            <person name="Ohm R."/>
            <person name="Sun H."/>
            <person name="Tunlid A."/>
            <person name="Henrissat B."/>
            <person name="Grigoriev I.V."/>
            <person name="Hibbett D.S."/>
            <person name="Martin F."/>
        </authorList>
    </citation>
    <scope>NUCLEOTIDE SEQUENCE [LARGE SCALE GENOMIC DNA]</scope>
    <source>
        <strain evidence="5">UH-Slu-Lm8-n1</strain>
    </source>
</reference>
<protein>
    <recommendedName>
        <fullName evidence="6">Tat pathway signal sequence</fullName>
    </recommendedName>
</protein>
<dbReference type="OrthoDB" id="3687641at2759"/>
<dbReference type="Pfam" id="PF11807">
    <property type="entry name" value="UstYa"/>
    <property type="match status" value="1"/>
</dbReference>
<reference evidence="4 5" key="1">
    <citation type="submission" date="2014-04" db="EMBL/GenBank/DDBJ databases">
        <authorList>
            <consortium name="DOE Joint Genome Institute"/>
            <person name="Kuo A."/>
            <person name="Ruytinx J."/>
            <person name="Rineau F."/>
            <person name="Colpaert J."/>
            <person name="Kohler A."/>
            <person name="Nagy L.G."/>
            <person name="Floudas D."/>
            <person name="Copeland A."/>
            <person name="Barry K.W."/>
            <person name="Cichocki N."/>
            <person name="Veneault-Fourrey C."/>
            <person name="LaButti K."/>
            <person name="Lindquist E.A."/>
            <person name="Lipzen A."/>
            <person name="Lundell T."/>
            <person name="Morin E."/>
            <person name="Murat C."/>
            <person name="Sun H."/>
            <person name="Tunlid A."/>
            <person name="Henrissat B."/>
            <person name="Grigoriev I.V."/>
            <person name="Hibbett D.S."/>
            <person name="Martin F."/>
            <person name="Nordberg H.P."/>
            <person name="Cantor M.N."/>
            <person name="Hua S.X."/>
        </authorList>
    </citation>
    <scope>NUCLEOTIDE SEQUENCE [LARGE SCALE GENOMIC DNA]</scope>
    <source>
        <strain evidence="4 5">UH-Slu-Lm8-n1</strain>
    </source>
</reference>
<dbReference type="GO" id="GO:0043386">
    <property type="term" value="P:mycotoxin biosynthetic process"/>
    <property type="evidence" value="ECO:0007669"/>
    <property type="project" value="InterPro"/>
</dbReference>
<dbReference type="Proteomes" id="UP000054485">
    <property type="component" value="Unassembled WGS sequence"/>
</dbReference>
<proteinExistence type="inferred from homology"/>
<evidence type="ECO:0000256" key="2">
    <source>
        <dbReference type="ARBA" id="ARBA00035112"/>
    </source>
</evidence>
<gene>
    <name evidence="4" type="ORF">CY34DRAFT_91193</name>
</gene>
<comment type="pathway">
    <text evidence="1">Mycotoxin biosynthesis.</text>
</comment>